<evidence type="ECO:0000313" key="1">
    <source>
        <dbReference type="EMBL" id="AYG57812.1"/>
    </source>
</evidence>
<dbReference type="KEGG" id="rjg:CCGE525_02555"/>
<evidence type="ECO:0000313" key="2">
    <source>
        <dbReference type="Proteomes" id="UP000282195"/>
    </source>
</evidence>
<reference evidence="1 2" key="1">
    <citation type="submission" date="2018-10" db="EMBL/GenBank/DDBJ databases">
        <title>Rhizobium etli, R. leguminosarum and a new Rhizobium genospecies from Phaseolus dumosus.</title>
        <authorList>
            <person name="Ramirez-Puebla S.T."/>
            <person name="Rogel-Hernandez M.A."/>
            <person name="Guerrero G."/>
            <person name="Ormeno-Orrillo E."/>
            <person name="Martinez-Romero J.C."/>
            <person name="Negrete-Yankelevich S."/>
            <person name="Martinez-Romero E."/>
        </authorList>
    </citation>
    <scope>NUCLEOTIDE SEQUENCE [LARGE SCALE GENOMIC DNA]</scope>
    <source>
        <strain evidence="1 2">CCGE525</strain>
    </source>
</reference>
<organism evidence="1 2">
    <name type="scientific">Rhizobium jaguaris</name>
    <dbReference type="NCBI Taxonomy" id="1312183"/>
    <lineage>
        <taxon>Bacteria</taxon>
        <taxon>Pseudomonadati</taxon>
        <taxon>Pseudomonadota</taxon>
        <taxon>Alphaproteobacteria</taxon>
        <taxon>Hyphomicrobiales</taxon>
        <taxon>Rhizobiaceae</taxon>
        <taxon>Rhizobium/Agrobacterium group</taxon>
        <taxon>Rhizobium</taxon>
    </lineage>
</organism>
<dbReference type="Proteomes" id="UP000282195">
    <property type="component" value="Chromosome"/>
</dbReference>
<protein>
    <submittedName>
        <fullName evidence="1">Uncharacterized protein</fullName>
    </submittedName>
</protein>
<dbReference type="RefSeq" id="WP_120702907.1">
    <property type="nucleotide sequence ID" value="NZ_CP032694.1"/>
</dbReference>
<name>A0A387FRC9_9HYPH</name>
<gene>
    <name evidence="1" type="ORF">CCGE525_02555</name>
</gene>
<accession>A0A387FRC9</accession>
<sequence>MGGFWQWWDALTASQQVPIINTLLDKGLLALIVALAGYIFSRSLERHKAYLVRYNEFEKFNIPRVASLIEDLENLLKLGRKIRKDFDEELEKIWTPWLAGLLDIHISFDEAKFWSPQNATLSTTIKGGDSLGELLAKVLNDKTRKQAIANLPPEYNDDFVRNLATFYWTPADSPLRDSLKKSVHLMFYLQFFPKVTPEQRTKFKTEADKFLQKAGIVLAADRQNIIPAIIQSQEGMVEAIQAHPNPYDSADLFYTSYFAIASQLLRALRPTS</sequence>
<dbReference type="EMBL" id="CP032694">
    <property type="protein sequence ID" value="AYG57812.1"/>
    <property type="molecule type" value="Genomic_DNA"/>
</dbReference>
<dbReference type="AlphaFoldDB" id="A0A387FRC9"/>
<keyword evidence="2" id="KW-1185">Reference proteome</keyword>
<proteinExistence type="predicted"/>